<evidence type="ECO:0000313" key="2">
    <source>
        <dbReference type="EMBL" id="KAK9942043.1"/>
    </source>
</evidence>
<dbReference type="AlphaFoldDB" id="A0AAW1Y2A2"/>
<evidence type="ECO:0000256" key="1">
    <source>
        <dbReference type="SAM" id="Phobius"/>
    </source>
</evidence>
<name>A0AAW1Y2A2_RUBAR</name>
<dbReference type="Gene3D" id="3.40.50.2000">
    <property type="entry name" value="Glycogen Phosphorylase B"/>
    <property type="match status" value="1"/>
</dbReference>
<dbReference type="EMBL" id="JBEDUW010000002">
    <property type="protein sequence ID" value="KAK9942043.1"/>
    <property type="molecule type" value="Genomic_DNA"/>
</dbReference>
<dbReference type="Proteomes" id="UP001457282">
    <property type="component" value="Unassembled WGS sequence"/>
</dbReference>
<feature type="transmembrane region" description="Helical" evidence="1">
    <location>
        <begin position="24"/>
        <end position="45"/>
    </location>
</feature>
<comment type="caution">
    <text evidence="2">The sequence shown here is derived from an EMBL/GenBank/DDBJ whole genome shotgun (WGS) entry which is preliminary data.</text>
</comment>
<sequence>MNSVLIALLPDAFLSLGTDVAAKLEFQGCISMALVFFPLCAYLSVMMNQPHPKLLSSDSESFIIPNLPDEIKMTRSQLPVFSYPKW</sequence>
<evidence type="ECO:0000313" key="3">
    <source>
        <dbReference type="Proteomes" id="UP001457282"/>
    </source>
</evidence>
<accession>A0AAW1Y2A2</accession>
<protein>
    <submittedName>
        <fullName evidence="2">Uncharacterized protein</fullName>
    </submittedName>
</protein>
<reference evidence="2 3" key="1">
    <citation type="journal article" date="2023" name="G3 (Bethesda)">
        <title>A chromosome-length genome assembly and annotation of blackberry (Rubus argutus, cv. 'Hillquist').</title>
        <authorList>
            <person name="Bruna T."/>
            <person name="Aryal R."/>
            <person name="Dudchenko O."/>
            <person name="Sargent D.J."/>
            <person name="Mead D."/>
            <person name="Buti M."/>
            <person name="Cavallini A."/>
            <person name="Hytonen T."/>
            <person name="Andres J."/>
            <person name="Pham M."/>
            <person name="Weisz D."/>
            <person name="Mascagni F."/>
            <person name="Usai G."/>
            <person name="Natali L."/>
            <person name="Bassil N."/>
            <person name="Fernandez G.E."/>
            <person name="Lomsadze A."/>
            <person name="Armour M."/>
            <person name="Olukolu B."/>
            <person name="Poorten T."/>
            <person name="Britton C."/>
            <person name="Davik J."/>
            <person name="Ashrafi H."/>
            <person name="Aiden E.L."/>
            <person name="Borodovsky M."/>
            <person name="Worthington M."/>
        </authorList>
    </citation>
    <scope>NUCLEOTIDE SEQUENCE [LARGE SCALE GENOMIC DNA]</scope>
    <source>
        <strain evidence="2">PI 553951</strain>
    </source>
</reference>
<keyword evidence="3" id="KW-1185">Reference proteome</keyword>
<keyword evidence="1" id="KW-0812">Transmembrane</keyword>
<proteinExistence type="predicted"/>
<organism evidence="2 3">
    <name type="scientific">Rubus argutus</name>
    <name type="common">Southern blackberry</name>
    <dbReference type="NCBI Taxonomy" id="59490"/>
    <lineage>
        <taxon>Eukaryota</taxon>
        <taxon>Viridiplantae</taxon>
        <taxon>Streptophyta</taxon>
        <taxon>Embryophyta</taxon>
        <taxon>Tracheophyta</taxon>
        <taxon>Spermatophyta</taxon>
        <taxon>Magnoliopsida</taxon>
        <taxon>eudicotyledons</taxon>
        <taxon>Gunneridae</taxon>
        <taxon>Pentapetalae</taxon>
        <taxon>rosids</taxon>
        <taxon>fabids</taxon>
        <taxon>Rosales</taxon>
        <taxon>Rosaceae</taxon>
        <taxon>Rosoideae</taxon>
        <taxon>Rosoideae incertae sedis</taxon>
        <taxon>Rubus</taxon>
    </lineage>
</organism>
<keyword evidence="1" id="KW-1133">Transmembrane helix</keyword>
<gene>
    <name evidence="2" type="ORF">M0R45_007732</name>
</gene>
<keyword evidence="1" id="KW-0472">Membrane</keyword>